<dbReference type="AlphaFoldDB" id="A0A382F106"/>
<sequence length="187" mass="21783">GYLLLPLDNKIEYINAEDGYSRRMYTNEDIDQIFLFNENSIQDNTMKIFIDEYAYEYEYIVVDLDKNLKIAGGSLDLDNPKRGLWINNIFVDVSSSGIVTVYDSPLAGQNEPTILWKKNYNVSMKLLEADKQNTYLLDKDNNYVYQVNTRSGKKIKKTRLLRPGQSVEIRNHSFIVQSKNKLYVFPI</sequence>
<gene>
    <name evidence="1" type="ORF">METZ01_LOCUS208621</name>
</gene>
<accession>A0A382F106</accession>
<protein>
    <submittedName>
        <fullName evidence="1">Uncharacterized protein</fullName>
    </submittedName>
</protein>
<feature type="non-terminal residue" evidence="1">
    <location>
        <position position="1"/>
    </location>
</feature>
<dbReference type="EMBL" id="UINC01047025">
    <property type="protein sequence ID" value="SVB55767.1"/>
    <property type="molecule type" value="Genomic_DNA"/>
</dbReference>
<name>A0A382F106_9ZZZZ</name>
<evidence type="ECO:0000313" key="1">
    <source>
        <dbReference type="EMBL" id="SVB55767.1"/>
    </source>
</evidence>
<organism evidence="1">
    <name type="scientific">marine metagenome</name>
    <dbReference type="NCBI Taxonomy" id="408172"/>
    <lineage>
        <taxon>unclassified sequences</taxon>
        <taxon>metagenomes</taxon>
        <taxon>ecological metagenomes</taxon>
    </lineage>
</organism>
<proteinExistence type="predicted"/>
<reference evidence="1" key="1">
    <citation type="submission" date="2018-05" db="EMBL/GenBank/DDBJ databases">
        <authorList>
            <person name="Lanie J.A."/>
            <person name="Ng W.-L."/>
            <person name="Kazmierczak K.M."/>
            <person name="Andrzejewski T.M."/>
            <person name="Davidsen T.M."/>
            <person name="Wayne K.J."/>
            <person name="Tettelin H."/>
            <person name="Glass J.I."/>
            <person name="Rusch D."/>
            <person name="Podicherti R."/>
            <person name="Tsui H.-C.T."/>
            <person name="Winkler M.E."/>
        </authorList>
    </citation>
    <scope>NUCLEOTIDE SEQUENCE</scope>
</reference>